<dbReference type="AlphaFoldDB" id="A0AAW0GRP7"/>
<evidence type="ECO:0000313" key="3">
    <source>
        <dbReference type="Proteomes" id="UP001385951"/>
    </source>
</evidence>
<comment type="caution">
    <text evidence="2">The sequence shown here is derived from an EMBL/GenBank/DDBJ whole genome shotgun (WGS) entry which is preliminary data.</text>
</comment>
<organism evidence="2 3">
    <name type="scientific">Cerrena zonata</name>
    <dbReference type="NCBI Taxonomy" id="2478898"/>
    <lineage>
        <taxon>Eukaryota</taxon>
        <taxon>Fungi</taxon>
        <taxon>Dikarya</taxon>
        <taxon>Basidiomycota</taxon>
        <taxon>Agaricomycotina</taxon>
        <taxon>Agaricomycetes</taxon>
        <taxon>Polyporales</taxon>
        <taxon>Cerrenaceae</taxon>
        <taxon>Cerrena</taxon>
    </lineage>
</organism>
<dbReference type="Gene3D" id="2.60.120.620">
    <property type="entry name" value="q2cbj1_9rhob like domain"/>
    <property type="match status" value="1"/>
</dbReference>
<gene>
    <name evidence="2" type="ORF">QCA50_000906</name>
</gene>
<reference evidence="2 3" key="1">
    <citation type="submission" date="2022-09" db="EMBL/GenBank/DDBJ databases">
        <authorList>
            <person name="Palmer J.M."/>
        </authorList>
    </citation>
    <scope>NUCLEOTIDE SEQUENCE [LARGE SCALE GENOMIC DNA]</scope>
    <source>
        <strain evidence="2 3">DSM 7382</strain>
    </source>
</reference>
<dbReference type="EMBL" id="JASBNA010000001">
    <property type="protein sequence ID" value="KAK7696253.1"/>
    <property type="molecule type" value="Genomic_DNA"/>
</dbReference>
<dbReference type="Proteomes" id="UP001385951">
    <property type="component" value="Unassembled WGS sequence"/>
</dbReference>
<keyword evidence="3" id="KW-1185">Reference proteome</keyword>
<dbReference type="PANTHER" id="PTHR33099">
    <property type="entry name" value="FE2OG DIOXYGENASE DOMAIN-CONTAINING PROTEIN"/>
    <property type="match status" value="1"/>
</dbReference>
<evidence type="ECO:0008006" key="4">
    <source>
        <dbReference type="Google" id="ProtNLM"/>
    </source>
</evidence>
<sequence length="1102" mass="123783">MATESQNHVDIRKELKSVLNTKLDFTASFSFKQHFPLAPNPSLSVQEIGTIGLPLSQRDADAIKSVAEQAPFGMGERTVVDKSVRDTWEVDAKLVNFRNPHWALFMTQAVRSVCETLGVNYAASERRCDLYKMLLYETGSHFLPHVDTEKADGMFATIIVVLPSEFTGGDAHLSHGSLSTVYDSSKDSSWQTTVLAWYTDVTHEIKPIESGYRLALAYNLIHTKQSLRPALSKNEKFSSQVKETLISWNERAKAGLPTPNKILYLLDHMYSRANLRASALKGADDHKIALLELVAKELDFHLGFANIACHLQGAGDDDGPRHKSWGYDHDSDDDEVGFMEIYEREVRVEEFVDLDGIRIARELDFDEKHETIPYNLVADIEAGPYDDQQYEGYMGNGAGSLERWYRRTVLVLWPDAKDCEVRFSGDYFAYALERFGNSNLSESSRDEIINHLIANVHKNPSAVWEAVGDFALDKEDIDLWIRCVKACGAGNGLSVFKTEDIIQALDVLAFDKVKSSLEFLLQEDKSNQRRYDMLTALKEWATTICPEEQESVLPWIEEQFHTFLRSLKAPTKGEQVLLVELCVDRGGIEFFRDNIFCQIDNQSDGDFLMSLAIQLFTNKQLPPSETKTTMIRELLTSSILRVKFEVTPPKSQTSHILPSWSRIPQAKSEDSPDPLFVTVQNVILTCHTLGLKDLEDLVLERLSAIIENPLDSDSRRRTERIVLPSLDLIFGHETAIRAESIVNLEKILRLVVDAYLTATSPTILSFNQKNMHTLLHSLTLLNTGELFFTSVLPKLSQVPPDTMGLASAFRELYDCQSRFTPPEGYSGISVPTVVDSLVAKYVKIAPARSDEQILQVFHEFLNIKADTGIVSYLNARIFTQTQQVVQTLERIITSLRPLINKYGADALAPVCRGIMMYWVLTVLGKKPDLDAASVLATTGIKQWTCTCAQCNQTKNFLNHKPDRALSLARIGAPLRKHLEQQIGHFAYSMATYDTIRTTPQGLTITKTDRLWKPQRWQAAQTKGLALLQRMSTDEDELTRLLGENYDTVTSVLRGTKRKEAPVDLPNPPVAGPLTGTSTAATRPTKKRKIIPDPSTVIDLTSD</sequence>
<dbReference type="PANTHER" id="PTHR33099:SF7">
    <property type="entry name" value="MYND-TYPE DOMAIN-CONTAINING PROTEIN"/>
    <property type="match status" value="1"/>
</dbReference>
<evidence type="ECO:0000313" key="2">
    <source>
        <dbReference type="EMBL" id="KAK7696253.1"/>
    </source>
</evidence>
<proteinExistence type="predicted"/>
<feature type="region of interest" description="Disordered" evidence="1">
    <location>
        <begin position="1056"/>
        <end position="1102"/>
    </location>
</feature>
<protein>
    <recommendedName>
        <fullName evidence="4">Prolyl 4-hydroxylase alpha subunit Fe(2+) 2OG dioxygenase domain-containing protein</fullName>
    </recommendedName>
</protein>
<evidence type="ECO:0000256" key="1">
    <source>
        <dbReference type="SAM" id="MobiDB-lite"/>
    </source>
</evidence>
<name>A0AAW0GRP7_9APHY</name>
<accession>A0AAW0GRP7</accession>